<dbReference type="VEuPathDB" id="VectorBase:GAUT028597"/>
<feature type="region of interest" description="Disordered" evidence="1">
    <location>
        <begin position="54"/>
        <end position="77"/>
    </location>
</feature>
<dbReference type="Proteomes" id="UP000078200">
    <property type="component" value="Unassembled WGS sequence"/>
</dbReference>
<keyword evidence="3" id="KW-1185">Reference proteome</keyword>
<dbReference type="EnsemblMetazoa" id="GAUT028597-RA">
    <property type="protein sequence ID" value="GAUT028597-PA"/>
    <property type="gene ID" value="GAUT028597"/>
</dbReference>
<protein>
    <submittedName>
        <fullName evidence="2">Uncharacterized protein</fullName>
    </submittedName>
</protein>
<proteinExistence type="predicted"/>
<organism evidence="2 3">
    <name type="scientific">Glossina austeni</name>
    <name type="common">Savannah tsetse fly</name>
    <dbReference type="NCBI Taxonomy" id="7395"/>
    <lineage>
        <taxon>Eukaryota</taxon>
        <taxon>Metazoa</taxon>
        <taxon>Ecdysozoa</taxon>
        <taxon>Arthropoda</taxon>
        <taxon>Hexapoda</taxon>
        <taxon>Insecta</taxon>
        <taxon>Pterygota</taxon>
        <taxon>Neoptera</taxon>
        <taxon>Endopterygota</taxon>
        <taxon>Diptera</taxon>
        <taxon>Brachycera</taxon>
        <taxon>Muscomorpha</taxon>
        <taxon>Hippoboscoidea</taxon>
        <taxon>Glossinidae</taxon>
        <taxon>Glossina</taxon>
    </lineage>
</organism>
<evidence type="ECO:0000256" key="1">
    <source>
        <dbReference type="SAM" id="MobiDB-lite"/>
    </source>
</evidence>
<feature type="region of interest" description="Disordered" evidence="1">
    <location>
        <begin position="1"/>
        <end position="30"/>
    </location>
</feature>
<feature type="compositionally biased region" description="Polar residues" evidence="1">
    <location>
        <begin position="58"/>
        <end position="71"/>
    </location>
</feature>
<reference evidence="2" key="1">
    <citation type="submission" date="2020-05" db="UniProtKB">
        <authorList>
            <consortium name="EnsemblMetazoa"/>
        </authorList>
    </citation>
    <scope>IDENTIFICATION</scope>
    <source>
        <strain evidence="2">TTRI</strain>
    </source>
</reference>
<accession>A0A1A9V7S9</accession>
<sequence length="111" mass="12438">MSSSKCNGGYQAASRGTKSKPFKNVPLTNGHIMLPRKKPAICSLQLRSSRERLKEAASMSNVNRLPPTNYTAVHRPSSHHIRDDQLVAATTCLYMRTHNPYHKLTFSVTIM</sequence>
<evidence type="ECO:0000313" key="3">
    <source>
        <dbReference type="Proteomes" id="UP000078200"/>
    </source>
</evidence>
<name>A0A1A9V7S9_GLOAU</name>
<evidence type="ECO:0000313" key="2">
    <source>
        <dbReference type="EnsemblMetazoa" id="GAUT028597-PA"/>
    </source>
</evidence>
<dbReference type="AlphaFoldDB" id="A0A1A9V7S9"/>